<dbReference type="Gene3D" id="3.10.450.50">
    <property type="match status" value="1"/>
</dbReference>
<organism evidence="2 3">
    <name type="scientific">Pendulispora brunnea</name>
    <dbReference type="NCBI Taxonomy" id="2905690"/>
    <lineage>
        <taxon>Bacteria</taxon>
        <taxon>Pseudomonadati</taxon>
        <taxon>Myxococcota</taxon>
        <taxon>Myxococcia</taxon>
        <taxon>Myxococcales</taxon>
        <taxon>Sorangiineae</taxon>
        <taxon>Pendulisporaceae</taxon>
        <taxon>Pendulispora</taxon>
    </lineage>
</organism>
<protein>
    <submittedName>
        <fullName evidence="2">Nuclear transport factor 2 family protein</fullName>
    </submittedName>
</protein>
<feature type="domain" description="SnoaL-like" evidence="1">
    <location>
        <begin position="15"/>
        <end position="114"/>
    </location>
</feature>
<dbReference type="SUPFAM" id="SSF54427">
    <property type="entry name" value="NTF2-like"/>
    <property type="match status" value="1"/>
</dbReference>
<dbReference type="InterPro" id="IPR037401">
    <property type="entry name" value="SnoaL-like"/>
</dbReference>
<sequence length="124" mass="14179">MHPNDLQEPELPEPVAAFIRAVNAGDLGALVDTFADQALVNDELREYWDKRSITEWAEREVITQHLVMRVAKIVRNHDHTVVAATVDGSFDKRGLPDPLIVTFYFSCRDDRLVQLLILRNEPDQ</sequence>
<proteinExistence type="predicted"/>
<dbReference type="RefSeq" id="WP_394845507.1">
    <property type="nucleotide sequence ID" value="NZ_CP089982.1"/>
</dbReference>
<evidence type="ECO:0000313" key="3">
    <source>
        <dbReference type="Proteomes" id="UP001379533"/>
    </source>
</evidence>
<evidence type="ECO:0000313" key="2">
    <source>
        <dbReference type="EMBL" id="WXA94897.1"/>
    </source>
</evidence>
<dbReference type="EMBL" id="CP089982">
    <property type="protein sequence ID" value="WXA94897.1"/>
    <property type="molecule type" value="Genomic_DNA"/>
</dbReference>
<accession>A0ABZ2KBX0</accession>
<dbReference type="Proteomes" id="UP001379533">
    <property type="component" value="Chromosome"/>
</dbReference>
<dbReference type="InterPro" id="IPR032710">
    <property type="entry name" value="NTF2-like_dom_sf"/>
</dbReference>
<dbReference type="Pfam" id="PF12680">
    <property type="entry name" value="SnoaL_2"/>
    <property type="match status" value="1"/>
</dbReference>
<evidence type="ECO:0000259" key="1">
    <source>
        <dbReference type="Pfam" id="PF12680"/>
    </source>
</evidence>
<name>A0ABZ2KBX0_9BACT</name>
<keyword evidence="3" id="KW-1185">Reference proteome</keyword>
<reference evidence="2 3" key="1">
    <citation type="submission" date="2021-12" db="EMBL/GenBank/DDBJ databases">
        <title>Discovery of the Pendulisporaceae a myxobacterial family with distinct sporulation behavior and unique specialized metabolism.</title>
        <authorList>
            <person name="Garcia R."/>
            <person name="Popoff A."/>
            <person name="Bader C.D."/>
            <person name="Loehr J."/>
            <person name="Walesch S."/>
            <person name="Walt C."/>
            <person name="Boldt J."/>
            <person name="Bunk B."/>
            <person name="Haeckl F.J.F.P.J."/>
            <person name="Gunesch A.P."/>
            <person name="Birkelbach J."/>
            <person name="Nuebel U."/>
            <person name="Pietschmann T."/>
            <person name="Bach T."/>
            <person name="Mueller R."/>
        </authorList>
    </citation>
    <scope>NUCLEOTIDE SEQUENCE [LARGE SCALE GENOMIC DNA]</scope>
    <source>
        <strain evidence="2 3">MSr12523</strain>
    </source>
</reference>
<gene>
    <name evidence="2" type="ORF">LZC95_51805</name>
</gene>